<feature type="region of interest" description="Disordered" evidence="13">
    <location>
        <begin position="1079"/>
        <end position="1104"/>
    </location>
</feature>
<dbReference type="OrthoDB" id="2015831at2759"/>
<dbReference type="GO" id="GO:0007165">
    <property type="term" value="P:signal transduction"/>
    <property type="evidence" value="ECO:0007669"/>
    <property type="project" value="InterPro"/>
</dbReference>
<dbReference type="SMART" id="SM00365">
    <property type="entry name" value="LRR_SD22"/>
    <property type="match status" value="9"/>
</dbReference>
<organism evidence="15 16">
    <name type="scientific">Sarcoptes scabiei</name>
    <name type="common">Itch mite</name>
    <name type="synonym">Acarus scabiei</name>
    <dbReference type="NCBI Taxonomy" id="52283"/>
    <lineage>
        <taxon>Eukaryota</taxon>
        <taxon>Metazoa</taxon>
        <taxon>Ecdysozoa</taxon>
        <taxon>Arthropoda</taxon>
        <taxon>Chelicerata</taxon>
        <taxon>Arachnida</taxon>
        <taxon>Acari</taxon>
        <taxon>Acariformes</taxon>
        <taxon>Sarcoptiformes</taxon>
        <taxon>Astigmata</taxon>
        <taxon>Psoroptidia</taxon>
        <taxon>Sarcoptoidea</taxon>
        <taxon>Sarcoptidae</taxon>
        <taxon>Sarcoptinae</taxon>
        <taxon>Sarcoptes</taxon>
    </lineage>
</organism>
<evidence type="ECO:0000256" key="13">
    <source>
        <dbReference type="SAM" id="MobiDB-lite"/>
    </source>
</evidence>
<comment type="similarity">
    <text evidence="3">Belongs to the Toll-like receptor family.</text>
</comment>
<reference evidence="15 16" key="1">
    <citation type="journal article" date="2015" name="Parasit. Vectors">
        <title>Draft genome of the scabies mite.</title>
        <authorList>
            <person name="Rider S.D.Jr."/>
            <person name="Morgan M.S."/>
            <person name="Arlian L.G."/>
        </authorList>
    </citation>
    <scope>NUCLEOTIDE SEQUENCE [LARGE SCALE GENOMIC DNA]</scope>
    <source>
        <strain evidence="15">Arlian Lab</strain>
    </source>
</reference>
<name>A0A132AN04_SARSC</name>
<keyword evidence="12" id="KW-0325">Glycoprotein</keyword>
<dbReference type="SUPFAM" id="SSF52058">
    <property type="entry name" value="L domain-like"/>
    <property type="match status" value="4"/>
</dbReference>
<keyword evidence="7" id="KW-0732">Signal</keyword>
<dbReference type="GO" id="GO:0005886">
    <property type="term" value="C:plasma membrane"/>
    <property type="evidence" value="ECO:0007669"/>
    <property type="project" value="UniProtKB-SubCell"/>
</dbReference>
<comment type="caution">
    <text evidence="15">The sequence shown here is derived from an EMBL/GenBank/DDBJ whole genome shotgun (WGS) entry which is preliminary data.</text>
</comment>
<dbReference type="GO" id="GO:0038023">
    <property type="term" value="F:signaling receptor activity"/>
    <property type="evidence" value="ECO:0007669"/>
    <property type="project" value="TreeGrafter"/>
</dbReference>
<dbReference type="EMBL" id="JXLN01018662">
    <property type="protein sequence ID" value="KPM12045.1"/>
    <property type="molecule type" value="Genomic_DNA"/>
</dbReference>
<dbReference type="Gene3D" id="3.80.10.10">
    <property type="entry name" value="Ribonuclease Inhibitor"/>
    <property type="match status" value="6"/>
</dbReference>
<evidence type="ECO:0000256" key="5">
    <source>
        <dbReference type="ARBA" id="ARBA00022614"/>
    </source>
</evidence>
<gene>
    <name evidence="15" type="ORF">QR98_0106260</name>
</gene>
<evidence type="ECO:0000256" key="6">
    <source>
        <dbReference type="ARBA" id="ARBA00022692"/>
    </source>
</evidence>
<dbReference type="PROSITE" id="PS50104">
    <property type="entry name" value="TIR"/>
    <property type="match status" value="1"/>
</dbReference>
<evidence type="ECO:0000313" key="16">
    <source>
        <dbReference type="Proteomes" id="UP000616769"/>
    </source>
</evidence>
<evidence type="ECO:0000256" key="8">
    <source>
        <dbReference type="ARBA" id="ARBA00022737"/>
    </source>
</evidence>
<dbReference type="PRINTS" id="PR00019">
    <property type="entry name" value="LEURICHRPT"/>
</dbReference>
<feature type="region of interest" description="Disordered" evidence="13">
    <location>
        <begin position="1040"/>
        <end position="1062"/>
    </location>
</feature>
<keyword evidence="11" id="KW-0675">Receptor</keyword>
<keyword evidence="6 14" id="KW-0812">Transmembrane</keyword>
<feature type="transmembrane region" description="Helical" evidence="14">
    <location>
        <begin position="1111"/>
        <end position="1132"/>
    </location>
</feature>
<evidence type="ECO:0000256" key="11">
    <source>
        <dbReference type="ARBA" id="ARBA00023170"/>
    </source>
</evidence>
<accession>A0A132AN04</accession>
<evidence type="ECO:0000256" key="1">
    <source>
        <dbReference type="ARBA" id="ARBA00004167"/>
    </source>
</evidence>
<feature type="compositionally biased region" description="Polar residues" evidence="13">
    <location>
        <begin position="1487"/>
        <end position="1496"/>
    </location>
</feature>
<evidence type="ECO:0000256" key="9">
    <source>
        <dbReference type="ARBA" id="ARBA00022989"/>
    </source>
</evidence>
<keyword evidence="10 14" id="KW-0472">Membrane</keyword>
<dbReference type="InterPro" id="IPR035897">
    <property type="entry name" value="Toll_tir_struct_dom_sf"/>
</dbReference>
<dbReference type="SMART" id="SM00255">
    <property type="entry name" value="TIR"/>
    <property type="match status" value="1"/>
</dbReference>
<dbReference type="SMART" id="SM00369">
    <property type="entry name" value="LRR_TYP"/>
    <property type="match status" value="22"/>
</dbReference>
<keyword evidence="4" id="KW-1003">Cell membrane</keyword>
<dbReference type="PANTHER" id="PTHR24365">
    <property type="entry name" value="TOLL-LIKE RECEPTOR"/>
    <property type="match status" value="1"/>
</dbReference>
<dbReference type="InterPro" id="IPR001611">
    <property type="entry name" value="Leu-rich_rpt"/>
</dbReference>
<dbReference type="Gene3D" id="3.40.50.10140">
    <property type="entry name" value="Toll/interleukin-1 receptor homology (TIR) domain"/>
    <property type="match status" value="1"/>
</dbReference>
<keyword evidence="9 14" id="KW-1133">Transmembrane helix</keyword>
<evidence type="ECO:0000256" key="12">
    <source>
        <dbReference type="ARBA" id="ARBA00023180"/>
    </source>
</evidence>
<evidence type="ECO:0000256" key="10">
    <source>
        <dbReference type="ARBA" id="ARBA00023136"/>
    </source>
</evidence>
<dbReference type="VEuPathDB" id="VectorBase:SSCA002203"/>
<evidence type="ECO:0000256" key="3">
    <source>
        <dbReference type="ARBA" id="ARBA00009634"/>
    </source>
</evidence>
<dbReference type="InterPro" id="IPR000157">
    <property type="entry name" value="TIR_dom"/>
</dbReference>
<feature type="compositionally biased region" description="Polar residues" evidence="13">
    <location>
        <begin position="1469"/>
        <end position="1479"/>
    </location>
</feature>
<feature type="region of interest" description="Disordered" evidence="13">
    <location>
        <begin position="1469"/>
        <end position="1496"/>
    </location>
</feature>
<dbReference type="InterPro" id="IPR032675">
    <property type="entry name" value="LRR_dom_sf"/>
</dbReference>
<dbReference type="InterPro" id="IPR003591">
    <property type="entry name" value="Leu-rich_rpt_typical-subtyp"/>
</dbReference>
<keyword evidence="8" id="KW-0677">Repeat</keyword>
<comment type="subcellular location">
    <subcellularLocation>
        <location evidence="2">Cell membrane</location>
    </subcellularLocation>
    <subcellularLocation>
        <location evidence="1">Membrane</location>
        <topology evidence="1">Single-pass membrane protein</topology>
    </subcellularLocation>
</comment>
<dbReference type="SMART" id="SM00364">
    <property type="entry name" value="LRR_BAC"/>
    <property type="match status" value="15"/>
</dbReference>
<evidence type="ECO:0000256" key="7">
    <source>
        <dbReference type="ARBA" id="ARBA00022729"/>
    </source>
</evidence>
<dbReference type="FunFam" id="3.80.10.10:FF:001164">
    <property type="entry name" value="GH01279p"/>
    <property type="match status" value="1"/>
</dbReference>
<dbReference type="SUPFAM" id="SSF52200">
    <property type="entry name" value="Toll/Interleukin receptor TIR domain"/>
    <property type="match status" value="1"/>
</dbReference>
<feature type="compositionally biased region" description="Low complexity" evidence="13">
    <location>
        <begin position="1090"/>
        <end position="1104"/>
    </location>
</feature>
<proteinExistence type="inferred from homology"/>
<evidence type="ECO:0000313" key="15">
    <source>
        <dbReference type="EMBL" id="KPM12045.1"/>
    </source>
</evidence>
<evidence type="ECO:0000256" key="2">
    <source>
        <dbReference type="ARBA" id="ARBA00004236"/>
    </source>
</evidence>
<keyword evidence="5" id="KW-0433">Leucine-rich repeat</keyword>
<evidence type="ECO:0000256" key="14">
    <source>
        <dbReference type="SAM" id="Phobius"/>
    </source>
</evidence>
<evidence type="ECO:0000256" key="4">
    <source>
        <dbReference type="ARBA" id="ARBA00022475"/>
    </source>
</evidence>
<dbReference type="Pfam" id="PF01582">
    <property type="entry name" value="TIR"/>
    <property type="match status" value="1"/>
</dbReference>
<dbReference type="FunFam" id="3.80.10.10:FF:001438">
    <property type="entry name" value="Uncharacterized protein"/>
    <property type="match status" value="1"/>
</dbReference>
<sequence length="1496" mass="168894">MSPFEHIRLLQSLSIENCLLDRLSTDTFRGLTFLRNLTIKQTVPIRKDSKENLTQNDRIDGESLVIERLAFRHIESAIENLDLSQNNIKSLPNDLFCPFLNLQTLNLSNNALANLTSFGLIDPATGRLCLQELYDLDLSNNRLESVPETSGVAALKNLQNLNLSYNKIIEITELTFSALRKLSILDLSNNNLRSLPNRTFRDSDELKELNLAKNNLIRIPSGLFQGLSKLQVLNMADNQIVSGSIGGETFADLIRVIVMNFSGNKLRQLSASAFQNQYSLQVLLLENNDLETIEEGTFATLYNLHTLKLSGNRFQHLPESIFTGLFVLNELHLSGNLLEHIHDDAFKNCTHLKTLELSSNLLTSIPLAIRSLNKLEKLNLSANKFTTLTDATPLTGLSIRKLDISDNYLINVTRNALRPIGQTLEELRLDGNRLRALNKEIFSDLQQKLKILRIDRNELTDVINVLSNVKHLEKLEIFNISRNSIMRFDYSLLPKSLRILDISYNRIQALGNHFEHDSRLRLEELDASENQLKEISANSIPNSIRILNLRHNQIEKLNQFTFVAKHNVTFVDLRDNSLKKIDNNAFRLGVQRPTTDYFISSDALTNPQAYVAASNSDDEKSLPPPIFLISGNPYYCDCTMEWLQRVNQLVGGVTGSGMISTYPRIGDLDLVECELPFARQVSSINHKHQTDLGVVKSNRTSVFKTDESHIKRIPLLTANSSDFLCRYRSHCFALCHCCEFDACDCEMMCPENCTCYYDQTWNTNIVDCSGGHYHKVPARIPMDVTALYLDGNNLQSLNAHTFIGRKNLRILHLNHSMVEEIANRSFNGLVYLEELHLDHNRLTSLYGYEFESLQYLTTLNLNHNQLSFIGEKIFQSLRSLQRLRLDHNHLATFGQWFSLDLSSNFPHPYSNNRMLLSLSNNPWSCKCTSMASFYENLWQLQQYVTLIDDQEIKCTNGTNLFVLQTATRLIDQCNLTRQYITMISQHSRQFPPIIPSIQMHNSPITVAPPSMFSTESQQNIQYPQSAINFDSIYHQIQQNTNQPSQTPNFSNGDEENDPDLTYQPIDMLGGLKPLFPLNSSKNQSQKRPMSYFPSSPSSSASSSSSISFSNWIYIIIALSSIIILITAMFLIIRNKQDIQLWFYGRYGIRLFESGFCLGHSYSGPHSGSRSVSGSRNRRRNCRKGLNDSYVRDSEKLFDAFVIYAKQDESFVTQQLAAELECGYPPYRLCLRYRDLPAPSNTDTLSNESGTISLKDHGYAFDAVTQAIECSRRTLVVISEQFLQSEWCKFELKAAHQETLVSCKAHRLIVVVVPPGIGSTITPGTNNLTGYNQSKLAEMLLQRLDNETKTCVRGVSILTWQERRFWEKLRFSMPASSTIGTSINGSSSGVIGHSASGVVGFNSGLIDCSNRSQLAGNPVVCDNSTKGRASTVIVTNSGYPTLGPSSLSSSSSLARSSVLYDFANNQPIYSGQNSQTSSHQHYYHQAQLPPSQNNPTW</sequence>
<protein>
    <submittedName>
        <fullName evidence="15">Toll-like protein</fullName>
    </submittedName>
</protein>
<dbReference type="PANTHER" id="PTHR24365:SF541">
    <property type="entry name" value="PROTEIN TOLL-RELATED"/>
    <property type="match status" value="1"/>
</dbReference>
<dbReference type="Pfam" id="PF13855">
    <property type="entry name" value="LRR_8"/>
    <property type="match status" value="3"/>
</dbReference>
<dbReference type="PROSITE" id="PS51450">
    <property type="entry name" value="LRR"/>
    <property type="match status" value="11"/>
</dbReference>
<dbReference type="Proteomes" id="UP000616769">
    <property type="component" value="Unassembled WGS sequence"/>
</dbReference>